<dbReference type="PROSITE" id="PS01186">
    <property type="entry name" value="EGF_2"/>
    <property type="match status" value="1"/>
</dbReference>
<accession>A0AAX4PM85</accession>
<evidence type="ECO:0000256" key="3">
    <source>
        <dbReference type="ARBA" id="ARBA00022837"/>
    </source>
</evidence>
<dbReference type="PANTHER" id="PTHR19277">
    <property type="entry name" value="PENTRAXIN"/>
    <property type="match status" value="1"/>
</dbReference>
<keyword evidence="6" id="KW-0472">Membrane</keyword>
<feature type="transmembrane region" description="Helical" evidence="6">
    <location>
        <begin position="1654"/>
        <end position="1677"/>
    </location>
</feature>
<dbReference type="Proteomes" id="UP001472866">
    <property type="component" value="Chromosome 19"/>
</dbReference>
<dbReference type="InterPro" id="IPR000742">
    <property type="entry name" value="EGF"/>
</dbReference>
<feature type="domain" description="EGF-like" evidence="8">
    <location>
        <begin position="417"/>
        <end position="428"/>
    </location>
</feature>
<evidence type="ECO:0000256" key="4">
    <source>
        <dbReference type="ARBA" id="ARBA00023157"/>
    </source>
</evidence>
<evidence type="ECO:0000256" key="2">
    <source>
        <dbReference type="ARBA" id="ARBA00022723"/>
    </source>
</evidence>
<keyword evidence="7" id="KW-0732">Signal</keyword>
<evidence type="ECO:0000313" key="10">
    <source>
        <dbReference type="Proteomes" id="UP001472866"/>
    </source>
</evidence>
<feature type="chain" id="PRO_5043713495" description="EGF-like domain-containing protein" evidence="7">
    <location>
        <begin position="26"/>
        <end position="1737"/>
    </location>
</feature>
<name>A0AAX4PM85_9CHLO</name>
<feature type="region of interest" description="Disordered" evidence="5">
    <location>
        <begin position="1586"/>
        <end position="1626"/>
    </location>
</feature>
<feature type="region of interest" description="Disordered" evidence="5">
    <location>
        <begin position="1701"/>
        <end position="1737"/>
    </location>
</feature>
<keyword evidence="6" id="KW-1133">Transmembrane helix</keyword>
<feature type="signal peptide" evidence="7">
    <location>
        <begin position="1"/>
        <end position="25"/>
    </location>
</feature>
<sequence>MAGMGALGLVWALALSAALVGLGDAQQQQQTTNEVSFQKITAGAPVAYFPLLDGSLDASIGDFKGTGSGPGVTFSDDRESNPAFANALECLDHQKGLVTLDNVNYGSEGDFSINLWLKQKQTSGAKLDQDEDDDEDGPSGRAGSNDQMGSPRFEYIFSHAKGEMAKDGFFPWSPSQIHLFLPDVSMPAHGVLRAVVKDSTDEYQGTMSQTYLDSDGRFMDNNPRNMPGHVDFDDGAWHMATITSNGSGKRGYRMYVDGVLAGEAPPSSMLSQLVQQGLGLTASPGVQTDAGDPLGLTGEIHLCARVDKDEDRHFGGNLAHLALWDAVLTPEDVARLFSDVQGQKRLDERCEAALQSELAALDGIDPCPFLAGKKETGTGGGTNKQGGAKTPSTLADVLSNLASGSGAGCFDTQVHECVCDPGYTREKCEANGGVYTAECNCGGAAVTDTGSPLLSVTTSGKYYETKDGKFQACEVLESPTRCGTGMICMPHKILSKIANEPVPTGRDPSDQGRCVPEPIGGIFPPDASANVPLPVAFFPLTGGDVNSWPAQKHKGVAMGVDWVPDIRFEKAMRCKEGQGSHVSIPGVKYGQSGQFAINFWMKKDEEAQNESGFEYIFSHGESGKGFNPFGPNNVHIYLPEVAHPAHGVARVILKDSESTYQGQRSHTFFDSDGKFTDNEPRNSIGHVNLEDGQWHMLTVTTKTSGDPGFQIFVDGTLGGSFPTAEIANFLETSGGGGLPWIHVDGGAPLNIDGDIFLCGRADLSQERHFGGSLAHLSIFNESLAPEMVAAMYTAVAGRSVLLNTLADLASSIRALQPNVTESRPDFLETLRTPEIIAALRATRLPDKAEIADRIERGDSISCEIDISRSGLVSPLGCEEEGLVCAALHQDSDLHNGKKTSGVCVETPQGGIYLPSPNRDIPVPKAYFPLTGGNVSSWPEPKYSGVARGVTWVDDDSFGSVLQCEENNLDYVELDTVPYGENGQWAINFWMAHNGSTGETFEFLLSHANEADGDPWQPNEVQIYLPEVAHPAHGVIRTIVKDSNDVFTGPESQTFLDSDGGFMNNAPRNVPGHTELDDGKWHMITLTTLGEGKKGYSIYVDGILGGKAPPAFASVVDTKIAVDGGDPLVPKGKMYLCGRNDLNKERHFGGRLAHLSLYDSALEGDQIMDLYIAGAGEAAALQRTMQLLVSQIPQSQLTDASDPLRSLNRAKIGEACYVRSGTYNPQKRVYENTLTSKLCEDGAICAPKANSPALVSEGMDASYSQALHGQCVAVPSDSMSLPELNPHGGSMFFPNPLMNVPTPLAFFPLTEGKTDSWPSGLYAGRNEGADWVEDDGTFGKVLTCDASDNAFMALDPVPYAERGSFAVNFWIRQTQPSLGGTFEYVYSHSEDDGVPFSPWYPNQLHVYLPEISHPAHGVARVILKDSTDEYEGERSETYLDSDGLISDNDARDTPGHVDLEDGQWHMLTVTTRPDGGDGYAIFVDGILGGANFLPKTEEQARTGQMPFAVDGGQRMMLDGSIFLCGRNDGHPERHFKGQVSHLSLFDTALTPSEIASLFVSVRGERAYQQRLMDIAMANDPRVVDLLQPNTTSGDGPLVLRTDPEESGMPTEENGTKPDSGTKSKLDQLKDGFRNFGGTLTDIYGDAKDNPLSSGAAAAIGLICGLVLMGGAFGAYVWYKRRQEKRKGAGALQLPTISRNASIVAPAADSPGQEGTSNPLDSMRIKRDKSKASQYSTME</sequence>
<comment type="cofactor">
    <cofactor evidence="1">
        <name>Ca(2+)</name>
        <dbReference type="ChEBI" id="CHEBI:29108"/>
    </cofactor>
</comment>
<evidence type="ECO:0000256" key="7">
    <source>
        <dbReference type="SAM" id="SignalP"/>
    </source>
</evidence>
<proteinExistence type="predicted"/>
<dbReference type="Gene3D" id="2.60.120.200">
    <property type="match status" value="4"/>
</dbReference>
<evidence type="ECO:0000256" key="6">
    <source>
        <dbReference type="SAM" id="Phobius"/>
    </source>
</evidence>
<evidence type="ECO:0000313" key="9">
    <source>
        <dbReference type="EMBL" id="WZN67271.1"/>
    </source>
</evidence>
<evidence type="ECO:0000256" key="1">
    <source>
        <dbReference type="ARBA" id="ARBA00001913"/>
    </source>
</evidence>
<dbReference type="SUPFAM" id="SSF49899">
    <property type="entry name" value="Concanavalin A-like lectins/glucanases"/>
    <property type="match status" value="4"/>
</dbReference>
<dbReference type="PANTHER" id="PTHR19277:SF125">
    <property type="entry name" value="B6"/>
    <property type="match status" value="1"/>
</dbReference>
<evidence type="ECO:0000259" key="8">
    <source>
        <dbReference type="PROSITE" id="PS01186"/>
    </source>
</evidence>
<evidence type="ECO:0000256" key="5">
    <source>
        <dbReference type="SAM" id="MobiDB-lite"/>
    </source>
</evidence>
<keyword evidence="4" id="KW-1015">Disulfide bond</keyword>
<dbReference type="InterPro" id="IPR013320">
    <property type="entry name" value="ConA-like_dom_sf"/>
</dbReference>
<dbReference type="GO" id="GO:0046872">
    <property type="term" value="F:metal ion binding"/>
    <property type="evidence" value="ECO:0007669"/>
    <property type="project" value="UniProtKB-KW"/>
</dbReference>
<dbReference type="EMBL" id="CP151519">
    <property type="protein sequence ID" value="WZN67271.1"/>
    <property type="molecule type" value="Genomic_DNA"/>
</dbReference>
<dbReference type="InterPro" id="IPR051360">
    <property type="entry name" value="Neuronal_Pentraxin_Related"/>
</dbReference>
<organism evidence="9 10">
    <name type="scientific">Chloropicon roscoffensis</name>
    <dbReference type="NCBI Taxonomy" id="1461544"/>
    <lineage>
        <taxon>Eukaryota</taxon>
        <taxon>Viridiplantae</taxon>
        <taxon>Chlorophyta</taxon>
        <taxon>Chloropicophyceae</taxon>
        <taxon>Chloropicales</taxon>
        <taxon>Chloropicaceae</taxon>
        <taxon>Chloropicon</taxon>
    </lineage>
</organism>
<protein>
    <recommendedName>
        <fullName evidence="8">EGF-like domain-containing protein</fullName>
    </recommendedName>
</protein>
<feature type="compositionally biased region" description="Basic and acidic residues" evidence="5">
    <location>
        <begin position="1612"/>
        <end position="1626"/>
    </location>
</feature>
<reference evidence="9 10" key="1">
    <citation type="submission" date="2024-03" db="EMBL/GenBank/DDBJ databases">
        <title>Complete genome sequence of the green alga Chloropicon roscoffensis RCC1871.</title>
        <authorList>
            <person name="Lemieux C."/>
            <person name="Pombert J.-F."/>
            <person name="Otis C."/>
            <person name="Turmel M."/>
        </authorList>
    </citation>
    <scope>NUCLEOTIDE SEQUENCE [LARGE SCALE GENOMIC DNA]</scope>
    <source>
        <strain evidence="9 10">RCC1871</strain>
    </source>
</reference>
<keyword evidence="10" id="KW-1185">Reference proteome</keyword>
<gene>
    <name evidence="9" type="ORF">HKI87_19g88440</name>
</gene>
<feature type="region of interest" description="Disordered" evidence="5">
    <location>
        <begin position="124"/>
        <end position="150"/>
    </location>
</feature>
<keyword evidence="2" id="KW-0479">Metal-binding</keyword>
<keyword evidence="6" id="KW-0812">Transmembrane</keyword>
<keyword evidence="3" id="KW-0106">Calcium</keyword>